<name>A0ABM1BQ37_LIMPO</name>
<evidence type="ECO:0000256" key="7">
    <source>
        <dbReference type="ARBA" id="ARBA00023136"/>
    </source>
</evidence>
<evidence type="ECO:0000256" key="1">
    <source>
        <dbReference type="ARBA" id="ARBA00004167"/>
    </source>
</evidence>
<keyword evidence="4 8" id="KW-0808">Transferase</keyword>
<keyword evidence="3 8" id="KW-0328">Glycosyltransferase</keyword>
<dbReference type="RefSeq" id="XP_013786489.2">
    <property type="nucleotide sequence ID" value="XM_013931035.2"/>
</dbReference>
<evidence type="ECO:0000313" key="11">
    <source>
        <dbReference type="RefSeq" id="XP_013786489.2"/>
    </source>
</evidence>
<organism evidence="10 11">
    <name type="scientific">Limulus polyphemus</name>
    <name type="common">Atlantic horseshoe crab</name>
    <dbReference type="NCBI Taxonomy" id="6850"/>
    <lineage>
        <taxon>Eukaryota</taxon>
        <taxon>Metazoa</taxon>
        <taxon>Ecdysozoa</taxon>
        <taxon>Arthropoda</taxon>
        <taxon>Chelicerata</taxon>
        <taxon>Merostomata</taxon>
        <taxon>Xiphosura</taxon>
        <taxon>Limulidae</taxon>
        <taxon>Limulus</taxon>
    </lineage>
</organism>
<evidence type="ECO:0000256" key="3">
    <source>
        <dbReference type="ARBA" id="ARBA00022676"/>
    </source>
</evidence>
<dbReference type="GeneID" id="106470477"/>
<dbReference type="Pfam" id="PF01697">
    <property type="entry name" value="Glyco_transf_92"/>
    <property type="match status" value="1"/>
</dbReference>
<keyword evidence="7 8" id="KW-0472">Membrane</keyword>
<evidence type="ECO:0000256" key="8">
    <source>
        <dbReference type="RuleBase" id="RU366017"/>
    </source>
</evidence>
<feature type="region of interest" description="Disordered" evidence="9">
    <location>
        <begin position="93"/>
        <end position="113"/>
    </location>
</feature>
<dbReference type="PANTHER" id="PTHR21461:SF40">
    <property type="entry name" value="GLYCOSYLTRANSFERASE FAMILY 92 PROTEIN"/>
    <property type="match status" value="1"/>
</dbReference>
<evidence type="ECO:0000256" key="2">
    <source>
        <dbReference type="ARBA" id="ARBA00007647"/>
    </source>
</evidence>
<reference evidence="11" key="1">
    <citation type="submission" date="2025-08" db="UniProtKB">
        <authorList>
            <consortium name="RefSeq"/>
        </authorList>
    </citation>
    <scope>IDENTIFICATION</scope>
    <source>
        <tissue evidence="11">Muscle</tissue>
    </source>
</reference>
<keyword evidence="6 8" id="KW-1133">Transmembrane helix</keyword>
<dbReference type="PANTHER" id="PTHR21461">
    <property type="entry name" value="GLYCOSYLTRANSFERASE FAMILY 92 PROTEIN"/>
    <property type="match status" value="1"/>
</dbReference>
<accession>A0ABM1BQ37</accession>
<gene>
    <name evidence="11" type="primary">LOC106470477</name>
</gene>
<evidence type="ECO:0000256" key="4">
    <source>
        <dbReference type="ARBA" id="ARBA00022679"/>
    </source>
</evidence>
<dbReference type="EC" id="2.4.1.-" evidence="8"/>
<keyword evidence="5 8" id="KW-0812">Transmembrane</keyword>
<protein>
    <recommendedName>
        <fullName evidence="8">Glycosyltransferase family 92 protein</fullName>
        <ecNumber evidence="8">2.4.1.-</ecNumber>
    </recommendedName>
</protein>
<evidence type="ECO:0000256" key="5">
    <source>
        <dbReference type="ARBA" id="ARBA00022692"/>
    </source>
</evidence>
<comment type="similarity">
    <text evidence="2 8">Belongs to the glycosyltransferase 92 family.</text>
</comment>
<dbReference type="Proteomes" id="UP000694941">
    <property type="component" value="Unplaced"/>
</dbReference>
<feature type="transmembrane region" description="Helical" evidence="8">
    <location>
        <begin position="27"/>
        <end position="45"/>
    </location>
</feature>
<sequence length="505" mass="59448">MAYRRYFRRFKSTVCLGRWMKRTCRSFARGVLLILFCCGTYTWFLTFTSNVAQKRFTAELKESVRTSQLGRQETAIATTNRFPYINSHFIPRDSNSSDAIKSHRQRRNKKELTRRTHVDRWKRANLITARYQLLVYSAYWDERNLKAPCVRVIGATLTKGGPKVFCKLHYPEKEPFIVTAHKKVINEHWNLKYSACFFYCTVPKGTSKPSNVSISDNTLFRPSAVLVVHHNKEDNTSTRGNIALCVKPLHYSYDRVTWFIEFMEVYQILGVEYFLFYNHSMGQAVEKAIRTYQQLGIVSVLPWNLDIPSQKEIRTEGLFAALNDCLYRTMYLFQYVFMVDFDEFVIPSENIAYHKLFTKILAKKWGTFQPSSFVFQNSFFYLYWENDTTAYNVEPEKLPNNIPYLLTQYKTRRLKNLMKYGRRSKFAVVPERALEVGNHLVWRVVPHSENIKVPPSFAFLHHYRICEDGGYQCLKKPSVIDRTALYLNSTLLSRVRNMCRRSFAD</sequence>
<dbReference type="InterPro" id="IPR008166">
    <property type="entry name" value="Glyco_transf_92"/>
</dbReference>
<proteinExistence type="inferred from homology"/>
<evidence type="ECO:0000313" key="10">
    <source>
        <dbReference type="Proteomes" id="UP000694941"/>
    </source>
</evidence>
<comment type="subcellular location">
    <subcellularLocation>
        <location evidence="1">Membrane</location>
        <topology evidence="1">Single-pass membrane protein</topology>
    </subcellularLocation>
</comment>
<keyword evidence="10" id="KW-1185">Reference proteome</keyword>
<evidence type="ECO:0000256" key="9">
    <source>
        <dbReference type="SAM" id="MobiDB-lite"/>
    </source>
</evidence>
<evidence type="ECO:0000256" key="6">
    <source>
        <dbReference type="ARBA" id="ARBA00022989"/>
    </source>
</evidence>